<dbReference type="PANTHER" id="PTHR42781:SF4">
    <property type="entry name" value="SPERMIDINE_PUTRESCINE IMPORT ATP-BINDING PROTEIN POTA"/>
    <property type="match status" value="1"/>
</dbReference>
<proteinExistence type="predicted"/>
<dbReference type="EC" id="7.6.2.9" evidence="4"/>
<dbReference type="PROSITE" id="PS50893">
    <property type="entry name" value="ABC_TRANSPORTER_2"/>
    <property type="match status" value="1"/>
</dbReference>
<dbReference type="GO" id="GO:0015418">
    <property type="term" value="F:ABC-type quaternary ammonium compound transporting activity"/>
    <property type="evidence" value="ECO:0007669"/>
    <property type="project" value="UniProtKB-EC"/>
</dbReference>
<dbReference type="AlphaFoldDB" id="A0A916K0S3"/>
<dbReference type="Pfam" id="PF08402">
    <property type="entry name" value="TOBE_2"/>
    <property type="match status" value="1"/>
</dbReference>
<evidence type="ECO:0000256" key="4">
    <source>
        <dbReference type="ARBA" id="ARBA00066388"/>
    </source>
</evidence>
<dbReference type="GO" id="GO:0005524">
    <property type="term" value="F:ATP binding"/>
    <property type="evidence" value="ECO:0007669"/>
    <property type="project" value="UniProtKB-KW"/>
</dbReference>
<organism evidence="7 8">
    <name type="scientific">Leucobacter soli</name>
    <dbReference type="NCBI Taxonomy" id="2812850"/>
    <lineage>
        <taxon>Bacteria</taxon>
        <taxon>Bacillati</taxon>
        <taxon>Actinomycetota</taxon>
        <taxon>Actinomycetes</taxon>
        <taxon>Micrococcales</taxon>
        <taxon>Microbacteriaceae</taxon>
        <taxon>Leucobacter</taxon>
    </lineage>
</organism>
<dbReference type="SMART" id="SM00382">
    <property type="entry name" value="AAA"/>
    <property type="match status" value="1"/>
</dbReference>
<evidence type="ECO:0000313" key="8">
    <source>
        <dbReference type="Proteomes" id="UP000693892"/>
    </source>
</evidence>
<evidence type="ECO:0000259" key="6">
    <source>
        <dbReference type="PROSITE" id="PS50893"/>
    </source>
</evidence>
<dbReference type="InterPro" id="IPR003593">
    <property type="entry name" value="AAA+_ATPase"/>
</dbReference>
<evidence type="ECO:0000256" key="3">
    <source>
        <dbReference type="ARBA" id="ARBA00022840"/>
    </source>
</evidence>
<dbReference type="InterPro" id="IPR003439">
    <property type="entry name" value="ABC_transporter-like_ATP-bd"/>
</dbReference>
<dbReference type="FunFam" id="3.40.50.300:FF:000425">
    <property type="entry name" value="Probable ABC transporter, ATP-binding subunit"/>
    <property type="match status" value="1"/>
</dbReference>
<gene>
    <name evidence="7" type="primary">btuD_12</name>
    <name evidence="7" type="ORF">LEUCIP111803_01546</name>
</gene>
<accession>A0A916K0S3</accession>
<dbReference type="InterPro" id="IPR017871">
    <property type="entry name" value="ABC_transporter-like_CS"/>
</dbReference>
<name>A0A916K0S3_9MICO</name>
<dbReference type="EMBL" id="CAJVAP010000015">
    <property type="protein sequence ID" value="CAG7612204.1"/>
    <property type="molecule type" value="Genomic_DNA"/>
</dbReference>
<dbReference type="GO" id="GO:0016887">
    <property type="term" value="F:ATP hydrolysis activity"/>
    <property type="evidence" value="ECO:0007669"/>
    <property type="project" value="InterPro"/>
</dbReference>
<sequence>MSARPVPQGNSAERPEMNAQTDTHGPTGADAYVSIRSLTKVYAGPPALDAVDLDIAKGECVTLLGPSGSGKSTLLKLLAGFEPTTSGSVVFDGEDITTLSPAERECGMVFQNYALFPHLTVAANIEYGLKIRRWSREARRERVAEMLELVGLAGFGERRPAQLSGGQQQRVAIARALAYRPPLLLMDEPLGALDRSLRLELVEQIRRIHRETGTTLVYVTHDQQEALALSDRIAIMRNARIVECDTPERLYRRPQSDFVATFFGDANLLPATSSIVPSTASEGSAAGTGAGAGDGAVAGAGAGDRIRVTVGESSVLLPEAVTRGTALPGAALPDTVALRPRAFAIAGPGDFADAGNPAGAETAAWQDADDRLLLRGELRDTLFLGDETELIVRLPGDRSIKALVPALSTTGLRVGDTLSLLVSADNVIPLGSGTSQWTRAIETGESGAVQ</sequence>
<dbReference type="PANTHER" id="PTHR42781">
    <property type="entry name" value="SPERMIDINE/PUTRESCINE IMPORT ATP-BINDING PROTEIN POTA"/>
    <property type="match status" value="1"/>
</dbReference>
<evidence type="ECO:0000256" key="2">
    <source>
        <dbReference type="ARBA" id="ARBA00022741"/>
    </source>
</evidence>
<keyword evidence="8" id="KW-1185">Reference proteome</keyword>
<dbReference type="PROSITE" id="PS00211">
    <property type="entry name" value="ABC_TRANSPORTER_1"/>
    <property type="match status" value="1"/>
</dbReference>
<feature type="region of interest" description="Disordered" evidence="5">
    <location>
        <begin position="1"/>
        <end position="29"/>
    </location>
</feature>
<dbReference type="GO" id="GO:0043190">
    <property type="term" value="C:ATP-binding cassette (ABC) transporter complex"/>
    <property type="evidence" value="ECO:0007669"/>
    <property type="project" value="InterPro"/>
</dbReference>
<feature type="domain" description="ABC transporter" evidence="6">
    <location>
        <begin position="33"/>
        <end position="263"/>
    </location>
</feature>
<reference evidence="7" key="1">
    <citation type="submission" date="2021-06" db="EMBL/GenBank/DDBJ databases">
        <authorList>
            <person name="Criscuolo A."/>
        </authorList>
    </citation>
    <scope>NUCLEOTIDE SEQUENCE</scope>
    <source>
        <strain evidence="7">CIP111803</strain>
    </source>
</reference>
<protein>
    <recommendedName>
        <fullName evidence="4">ABC-type quaternary amine transporter</fullName>
        <ecNumber evidence="4">7.6.2.9</ecNumber>
    </recommendedName>
</protein>
<evidence type="ECO:0000313" key="7">
    <source>
        <dbReference type="EMBL" id="CAG7612204.1"/>
    </source>
</evidence>
<dbReference type="InterPro" id="IPR013611">
    <property type="entry name" value="Transp-assoc_OB_typ2"/>
</dbReference>
<keyword evidence="3 7" id="KW-0067">ATP-binding</keyword>
<comment type="caution">
    <text evidence="7">The sequence shown here is derived from an EMBL/GenBank/DDBJ whole genome shotgun (WGS) entry which is preliminary data.</text>
</comment>
<evidence type="ECO:0000256" key="5">
    <source>
        <dbReference type="SAM" id="MobiDB-lite"/>
    </source>
</evidence>
<keyword evidence="2" id="KW-0547">Nucleotide-binding</keyword>
<dbReference type="Pfam" id="PF00005">
    <property type="entry name" value="ABC_tran"/>
    <property type="match status" value="1"/>
</dbReference>
<dbReference type="InterPro" id="IPR050093">
    <property type="entry name" value="ABC_SmlMolc_Importer"/>
</dbReference>
<evidence type="ECO:0000256" key="1">
    <source>
        <dbReference type="ARBA" id="ARBA00022448"/>
    </source>
</evidence>
<keyword evidence="1" id="KW-0813">Transport</keyword>
<dbReference type="Proteomes" id="UP000693892">
    <property type="component" value="Unassembled WGS sequence"/>
</dbReference>